<evidence type="ECO:0000313" key="12">
    <source>
        <dbReference type="EMBL" id="CAI5779239.1"/>
    </source>
</evidence>
<dbReference type="InterPro" id="IPR012677">
    <property type="entry name" value="Nucleotide-bd_a/b_plait_sf"/>
</dbReference>
<keyword evidence="13" id="KW-1185">Reference proteome</keyword>
<evidence type="ECO:0000256" key="9">
    <source>
        <dbReference type="SAM" id="MobiDB-lite"/>
    </source>
</evidence>
<keyword evidence="10" id="KW-0472">Membrane</keyword>
<keyword evidence="10" id="KW-0812">Transmembrane</keyword>
<feature type="region of interest" description="Disordered" evidence="9">
    <location>
        <begin position="710"/>
        <end position="729"/>
    </location>
</feature>
<evidence type="ECO:0000256" key="10">
    <source>
        <dbReference type="SAM" id="Phobius"/>
    </source>
</evidence>
<keyword evidence="7" id="KW-0539">Nucleus</keyword>
<evidence type="ECO:0000256" key="5">
    <source>
        <dbReference type="ARBA" id="ARBA00022884"/>
    </source>
</evidence>
<dbReference type="Gene3D" id="3.30.420.10">
    <property type="entry name" value="Ribonuclease H-like superfamily/Ribonuclease H"/>
    <property type="match status" value="1"/>
</dbReference>
<evidence type="ECO:0000256" key="8">
    <source>
        <dbReference type="PROSITE-ProRule" id="PRU00176"/>
    </source>
</evidence>
<dbReference type="InterPro" id="IPR034427">
    <property type="entry name" value="ESRP1_RRM1"/>
</dbReference>
<organism evidence="12 13">
    <name type="scientific">Podarcis lilfordi</name>
    <name type="common">Lilford's wall lizard</name>
    <dbReference type="NCBI Taxonomy" id="74358"/>
    <lineage>
        <taxon>Eukaryota</taxon>
        <taxon>Metazoa</taxon>
        <taxon>Chordata</taxon>
        <taxon>Craniata</taxon>
        <taxon>Vertebrata</taxon>
        <taxon>Euteleostomi</taxon>
        <taxon>Lepidosauria</taxon>
        <taxon>Squamata</taxon>
        <taxon>Bifurcata</taxon>
        <taxon>Unidentata</taxon>
        <taxon>Episquamata</taxon>
        <taxon>Laterata</taxon>
        <taxon>Lacertibaenia</taxon>
        <taxon>Lacertidae</taxon>
        <taxon>Podarcis</taxon>
    </lineage>
</organism>
<dbReference type="FunFam" id="3.30.70.330:FF:000056">
    <property type="entry name" value="epithelial splicing regulatory protein 1 isoform X1"/>
    <property type="match status" value="1"/>
</dbReference>
<protein>
    <submittedName>
        <fullName evidence="12">Splicing regulatory 1 isoform X1</fullName>
    </submittedName>
</protein>
<feature type="region of interest" description="Disordered" evidence="9">
    <location>
        <begin position="633"/>
        <end position="653"/>
    </location>
</feature>
<dbReference type="GO" id="GO:0008380">
    <property type="term" value="P:RNA splicing"/>
    <property type="evidence" value="ECO:0007669"/>
    <property type="project" value="UniProtKB-KW"/>
</dbReference>
<evidence type="ECO:0000256" key="4">
    <source>
        <dbReference type="ARBA" id="ARBA00022737"/>
    </source>
</evidence>
<dbReference type="InterPro" id="IPR035979">
    <property type="entry name" value="RBD_domain_sf"/>
</dbReference>
<evidence type="ECO:0000256" key="6">
    <source>
        <dbReference type="ARBA" id="ARBA00023187"/>
    </source>
</evidence>
<comment type="subcellular location">
    <subcellularLocation>
        <location evidence="1">Nucleus</location>
    </subcellularLocation>
</comment>
<dbReference type="FunFam" id="3.30.70.330:FF:000041">
    <property type="entry name" value="Epithelial splicing regulatory protein 1"/>
    <property type="match status" value="1"/>
</dbReference>
<feature type="transmembrane region" description="Helical" evidence="10">
    <location>
        <begin position="568"/>
        <end position="588"/>
    </location>
</feature>
<evidence type="ECO:0000256" key="7">
    <source>
        <dbReference type="ARBA" id="ARBA00023242"/>
    </source>
</evidence>
<reference evidence="12" key="1">
    <citation type="submission" date="2022-12" db="EMBL/GenBank/DDBJ databases">
        <authorList>
            <person name="Alioto T."/>
            <person name="Alioto T."/>
            <person name="Gomez Garrido J."/>
        </authorList>
    </citation>
    <scope>NUCLEOTIDE SEQUENCE</scope>
</reference>
<dbReference type="SUPFAM" id="SSF54928">
    <property type="entry name" value="RNA-binding domain, RBD"/>
    <property type="match status" value="2"/>
</dbReference>
<gene>
    <name evidence="12" type="ORF">PODLI_1B008074</name>
</gene>
<dbReference type="SMART" id="SM00360">
    <property type="entry name" value="RRM"/>
    <property type="match status" value="3"/>
</dbReference>
<dbReference type="CDD" id="cd12742">
    <property type="entry name" value="RRM3_ESRP1_ESRP2"/>
    <property type="match status" value="1"/>
</dbReference>
<dbReference type="InterPro" id="IPR036397">
    <property type="entry name" value="RNaseH_sf"/>
</dbReference>
<dbReference type="InterPro" id="IPR012337">
    <property type="entry name" value="RNaseH-like_sf"/>
</dbReference>
<dbReference type="PROSITE" id="PS50102">
    <property type="entry name" value="RRM"/>
    <property type="match status" value="2"/>
</dbReference>
<dbReference type="AlphaFoldDB" id="A0AA35KKI2"/>
<dbReference type="CDD" id="cd12736">
    <property type="entry name" value="RRM1_ESRP1"/>
    <property type="match status" value="1"/>
</dbReference>
<evidence type="ECO:0000256" key="2">
    <source>
        <dbReference type="ARBA" id="ARBA00008866"/>
    </source>
</evidence>
<comment type="similarity">
    <text evidence="2">Belongs to the ESRP family.</text>
</comment>
<keyword evidence="3" id="KW-0507">mRNA processing</keyword>
<evidence type="ECO:0000256" key="3">
    <source>
        <dbReference type="ARBA" id="ARBA00022664"/>
    </source>
</evidence>
<sequence length="729" mass="81043">MELGNLHEELIGPDHLELTDECKEETGLAEDRLALAPQLEQALRQFNQSVSNELNIGVGTSFCLCTDGQLHLRQVLHPEASKKNILLSECFYSFFDLRKEFKKCCPGSPEIYKLDAKAMAEYLNLDKSSSPQNFGASQVEDMGNVILTLISEPYNHTFSDPERVNYKFESGTCSKMELVDDNTIIRARGLPWQSSDQDIARFFKGLNIAKGGAALCLNAQGRRNGEALVRFVSEEHRDLALQRHKHHMGNRYIEVYKATGEDFLKIAGGTSNEVAQFLSKENQVILRMRGLPFNVTSDEVLAFFGQHCPVTGGKEGILFVTYPDSRPTGDAFVLFACEEYAQNALKKHKDLLGKRYIELFRSTAAEVQQVLNRYSSVPLIPLPAPPILPVLPQQFVPPTSVRDCIRLRGLPYAATIEDILGFLGEFSGDIRTHGVHMVLNHQGRPSGDAFIQMKSSDRAFMAAQKCHKKTMKDRYVEVFQCSAEEMNFVLMGGTLNRNGLSPPPCKLPCKFSLGLGATFCCTLVGVGASFTHSVFVFLSWKGSACVGSGMQSFSHLKSVAAFDFCSPFWLWTTVIWIVIGFFTLAFLLTHTFLPPHLLEFNLHWASVDFEHFSSELQDHVLNQGSPTCGPWARSGHRGRLTSPQAAPELSRPLGESPCAALNQRSTGTLFHGSRNRICACPRRWKSLLHMPRCTKIISAQARFSVSGHAQKQLPPSCCAGQAHEGSLRE</sequence>
<dbReference type="EMBL" id="OX395132">
    <property type="protein sequence ID" value="CAI5779239.1"/>
    <property type="molecule type" value="Genomic_DNA"/>
</dbReference>
<dbReference type="CDD" id="cd12739">
    <property type="entry name" value="RRM2_ESRP1"/>
    <property type="match status" value="1"/>
</dbReference>
<name>A0AA35KKI2_9SAUR</name>
<keyword evidence="6" id="KW-0508">mRNA splicing</keyword>
<dbReference type="InterPro" id="IPR050666">
    <property type="entry name" value="ESRP"/>
</dbReference>
<keyword evidence="5 8" id="KW-0694">RNA-binding</keyword>
<feature type="domain" description="RRM" evidence="11">
    <location>
        <begin position="284"/>
        <end position="364"/>
    </location>
</feature>
<dbReference type="InterPro" id="IPR000504">
    <property type="entry name" value="RRM_dom"/>
</dbReference>
<proteinExistence type="inferred from homology"/>
<dbReference type="PANTHER" id="PTHR13976">
    <property type="entry name" value="HETEROGENEOUS NUCLEAR RIBONUCLEOPROTEIN-RELATED"/>
    <property type="match status" value="1"/>
</dbReference>
<evidence type="ECO:0000313" key="13">
    <source>
        <dbReference type="Proteomes" id="UP001178461"/>
    </source>
</evidence>
<evidence type="ECO:0000256" key="1">
    <source>
        <dbReference type="ARBA" id="ARBA00004123"/>
    </source>
</evidence>
<dbReference type="Gene3D" id="3.30.70.330">
    <property type="match status" value="3"/>
</dbReference>
<dbReference type="GO" id="GO:0003723">
    <property type="term" value="F:RNA binding"/>
    <property type="evidence" value="ECO:0007669"/>
    <property type="project" value="UniProtKB-UniRule"/>
</dbReference>
<dbReference type="GO" id="GO:0006397">
    <property type="term" value="P:mRNA processing"/>
    <property type="evidence" value="ECO:0007669"/>
    <property type="project" value="UniProtKB-KW"/>
</dbReference>
<dbReference type="GO" id="GO:0005634">
    <property type="term" value="C:nucleus"/>
    <property type="evidence" value="ECO:0007669"/>
    <property type="project" value="UniProtKB-SubCell"/>
</dbReference>
<dbReference type="Proteomes" id="UP001178461">
    <property type="component" value="Chromosome 7"/>
</dbReference>
<dbReference type="FunFam" id="3.30.70.330:FF:000070">
    <property type="entry name" value="Epithelial splicing regulatory protein 1"/>
    <property type="match status" value="1"/>
</dbReference>
<accession>A0AA35KKI2</accession>
<feature type="domain" description="RRM" evidence="11">
    <location>
        <begin position="183"/>
        <end position="260"/>
    </location>
</feature>
<evidence type="ECO:0000259" key="11">
    <source>
        <dbReference type="PROSITE" id="PS50102"/>
    </source>
</evidence>
<keyword evidence="10" id="KW-1133">Transmembrane helix</keyword>
<keyword evidence="4" id="KW-0677">Repeat</keyword>
<dbReference type="SUPFAM" id="SSF53098">
    <property type="entry name" value="Ribonuclease H-like"/>
    <property type="match status" value="1"/>
</dbReference>